<feature type="transmembrane region" description="Helical" evidence="1">
    <location>
        <begin position="292"/>
        <end position="319"/>
    </location>
</feature>
<feature type="transmembrane region" description="Helical" evidence="1">
    <location>
        <begin position="357"/>
        <end position="381"/>
    </location>
</feature>
<dbReference type="PANTHER" id="PTHR46573">
    <property type="entry name" value="WD REPEAT, SAM AND U-BOX DOMAIN-CONTAINING PROTEIN 1"/>
    <property type="match status" value="1"/>
</dbReference>
<dbReference type="EMBL" id="KY684105">
    <property type="protein sequence ID" value="ARF10874.1"/>
    <property type="molecule type" value="Genomic_DNA"/>
</dbReference>
<dbReference type="InterPro" id="IPR013083">
    <property type="entry name" value="Znf_RING/FYVE/PHD"/>
</dbReference>
<feature type="transmembrane region" description="Helical" evidence="1">
    <location>
        <begin position="238"/>
        <end position="257"/>
    </location>
</feature>
<keyword evidence="1" id="KW-1133">Transmembrane helix</keyword>
<dbReference type="Pfam" id="PF04564">
    <property type="entry name" value="U-box"/>
    <property type="match status" value="1"/>
</dbReference>
<accession>A0A1V0SGU8</accession>
<dbReference type="InterPro" id="IPR003613">
    <property type="entry name" value="Ubox_domain"/>
</dbReference>
<evidence type="ECO:0000313" key="3">
    <source>
        <dbReference type="EMBL" id="ARF10874.1"/>
    </source>
</evidence>
<name>A0A1V0SGU8_9VIRU</name>
<evidence type="ECO:0000259" key="2">
    <source>
        <dbReference type="PROSITE" id="PS51698"/>
    </source>
</evidence>
<proteinExistence type="predicted"/>
<protein>
    <submittedName>
        <fullName evidence="3">U-box domain protein</fullName>
    </submittedName>
</protein>
<feature type="domain" description="U-box" evidence="2">
    <location>
        <begin position="1"/>
        <end position="71"/>
    </location>
</feature>
<dbReference type="CDD" id="cd16655">
    <property type="entry name" value="RING-Ubox_WDSUB1-like"/>
    <property type="match status" value="1"/>
</dbReference>
<dbReference type="InterPro" id="IPR052085">
    <property type="entry name" value="WD-SAM-U-box"/>
</dbReference>
<keyword evidence="1" id="KW-0812">Transmembrane</keyword>
<evidence type="ECO:0000256" key="1">
    <source>
        <dbReference type="SAM" id="Phobius"/>
    </source>
</evidence>
<dbReference type="SUPFAM" id="SSF57850">
    <property type="entry name" value="RING/U-box"/>
    <property type="match status" value="1"/>
</dbReference>
<feature type="transmembrane region" description="Helical" evidence="1">
    <location>
        <begin position="331"/>
        <end position="351"/>
    </location>
</feature>
<dbReference type="PROSITE" id="PS51698">
    <property type="entry name" value="U_BOX"/>
    <property type="match status" value="1"/>
</dbReference>
<dbReference type="SMART" id="SM00504">
    <property type="entry name" value="Ubox"/>
    <property type="match status" value="1"/>
</dbReference>
<dbReference type="PANTHER" id="PTHR46573:SF1">
    <property type="entry name" value="WD REPEAT, SAM AND U-BOX DOMAIN-CONTAINING PROTEIN 1"/>
    <property type="match status" value="1"/>
</dbReference>
<dbReference type="GO" id="GO:0016567">
    <property type="term" value="P:protein ubiquitination"/>
    <property type="evidence" value="ECO:0007669"/>
    <property type="project" value="InterPro"/>
</dbReference>
<reference evidence="3" key="1">
    <citation type="journal article" date="2017" name="Science">
        <title>Giant viruses with an expanded complement of translation system components.</title>
        <authorList>
            <person name="Schulz F."/>
            <person name="Yutin N."/>
            <person name="Ivanova N.N."/>
            <person name="Ortega D.R."/>
            <person name="Lee T.K."/>
            <person name="Vierheilig J."/>
            <person name="Daims H."/>
            <person name="Horn M."/>
            <person name="Wagner M."/>
            <person name="Jensen G.J."/>
            <person name="Kyrpides N.C."/>
            <person name="Koonin E.V."/>
            <person name="Woyke T."/>
        </authorList>
    </citation>
    <scope>NUCLEOTIDE SEQUENCE</scope>
    <source>
        <strain evidence="3">HKV1</strain>
    </source>
</reference>
<organism evidence="3">
    <name type="scientific">Hokovirus HKV1</name>
    <dbReference type="NCBI Taxonomy" id="1977638"/>
    <lineage>
        <taxon>Viruses</taxon>
        <taxon>Varidnaviria</taxon>
        <taxon>Bamfordvirae</taxon>
        <taxon>Nucleocytoviricota</taxon>
        <taxon>Megaviricetes</taxon>
        <taxon>Imitervirales</taxon>
        <taxon>Mimiviridae</taxon>
        <taxon>Klosneuvirinae</taxon>
        <taxon>Hokovirus</taxon>
    </lineage>
</organism>
<dbReference type="Gene3D" id="3.30.40.10">
    <property type="entry name" value="Zinc/RING finger domain, C3HC4 (zinc finger)"/>
    <property type="match status" value="1"/>
</dbReference>
<keyword evidence="1" id="KW-0472">Membrane</keyword>
<sequence length="402" mass="47182">MENYICPITKFIFHNPVLASDGFNYEFSAITKHLQISNISPMLGTKMDKTIIPNLSLKLQIKQYLEKNPQELENQYPNCSFLDNEKIIYDYINQKNYQKLLEYNDYDLSKLYTNDKLKFFKNLDIKILKHIFRNCINIINNKLEIAIAIKSLGLEKEHKYLTILKLNWLNISQKQIDDYNNDIDNIIDNNIINNNIINNNIINNDIINNNQNNMDNFQINISTNFSSIKRTIINNYKIIFLCGCIIFSLLNFPCYMISLNNYKLDYSNIYMILYTFSLSFVDKWSIHFPLCIILLTIMIICLIVFISSIINTANIWLILFNIVNILPKVKTQLGIFIFETMLLNILNIILYEYGNNSIITIDIGSVLVINSTIASISTIYYMRYILYITIFIDNQRFGFLNN</sequence>
<dbReference type="GO" id="GO:0004842">
    <property type="term" value="F:ubiquitin-protein transferase activity"/>
    <property type="evidence" value="ECO:0007669"/>
    <property type="project" value="InterPro"/>
</dbReference>
<gene>
    <name evidence="3" type="ORF">Hokovirus_3_147</name>
</gene>